<dbReference type="InterPro" id="IPR036388">
    <property type="entry name" value="WH-like_DNA-bd_sf"/>
</dbReference>
<dbReference type="PANTHER" id="PTHR30173">
    <property type="entry name" value="SIGMA 19 FACTOR"/>
    <property type="match status" value="1"/>
</dbReference>
<dbReference type="RefSeq" id="WP_235055472.1">
    <property type="nucleotide sequence ID" value="NZ_JAKFHA010000018.1"/>
</dbReference>
<dbReference type="Proteomes" id="UP001165378">
    <property type="component" value="Unassembled WGS sequence"/>
</dbReference>
<dbReference type="NCBIfam" id="TIGR02937">
    <property type="entry name" value="sigma70-ECF"/>
    <property type="match status" value="1"/>
</dbReference>
<gene>
    <name evidence="8" type="primary">sigJ</name>
    <name evidence="8" type="ORF">LZ495_26875</name>
</gene>
<evidence type="ECO:0000313" key="8">
    <source>
        <dbReference type="EMBL" id="MCF2530816.1"/>
    </source>
</evidence>
<comment type="subunit">
    <text evidence="2">Interacts transiently with the RNA polymerase catalytic core formed by RpoA, RpoB, RpoC and RpoZ (2 alpha, 1 beta, 1 beta' and 1 omega subunit) to form the RNA polymerase holoenzyme that can initiate transcription.</text>
</comment>
<protein>
    <submittedName>
        <fullName evidence="8">RNA polymerase sigma factor SigJ</fullName>
    </submittedName>
</protein>
<dbReference type="NCBIfam" id="NF007214">
    <property type="entry name" value="PRK09636.1"/>
    <property type="match status" value="1"/>
</dbReference>
<sequence>MSADADAQELLAVRFEEHRSHLRAVGYRMLGSVAEAEDAVQETWIRLSRSDVSGVENLGGWLTTVAGRVCLDMLRSRSSRREDAMETYVPDPLVSVDDAAHPEYEAELADSVGLALLVVLETLPPAERLAFVLHDMFAVPFEDIAPIVDRSPATARQLASRGRRKVQGRTLEHETDRSRQREVVGAFLAAARGGDFEALLTVLDPDVVMRADTGGVGGASRLVLGARAVAQQAEAFRSMAPFARMALVNGMPGVVTAPDGKAFSVMAFTVVDGLIVEINLLADPARLGALDIPVVSD</sequence>
<keyword evidence="4" id="KW-0731">Sigma factor</keyword>
<dbReference type="InterPro" id="IPR013324">
    <property type="entry name" value="RNA_pol_sigma_r3/r4-like"/>
</dbReference>
<evidence type="ECO:0000259" key="6">
    <source>
        <dbReference type="Pfam" id="PF04542"/>
    </source>
</evidence>
<dbReference type="InterPro" id="IPR014284">
    <property type="entry name" value="RNA_pol_sigma-70_dom"/>
</dbReference>
<reference evidence="8" key="1">
    <citation type="submission" date="2022-01" db="EMBL/GenBank/DDBJ databases">
        <title>Genome-Based Taxonomic Classification of the Phylum Actinobacteria.</title>
        <authorList>
            <person name="Gao Y."/>
        </authorList>
    </citation>
    <scope>NUCLEOTIDE SEQUENCE</scope>
    <source>
        <strain evidence="8">KLBMP 8922</strain>
    </source>
</reference>
<comment type="caution">
    <text evidence="8">The sequence shown here is derived from an EMBL/GenBank/DDBJ whole genome shotgun (WGS) entry which is preliminary data.</text>
</comment>
<dbReference type="Pfam" id="PF04542">
    <property type="entry name" value="Sigma70_r2"/>
    <property type="match status" value="1"/>
</dbReference>
<dbReference type="GO" id="GO:0003677">
    <property type="term" value="F:DNA binding"/>
    <property type="evidence" value="ECO:0007669"/>
    <property type="project" value="InterPro"/>
</dbReference>
<dbReference type="Gene3D" id="1.10.1740.10">
    <property type="match status" value="1"/>
</dbReference>
<evidence type="ECO:0000256" key="1">
    <source>
        <dbReference type="ARBA" id="ARBA00010641"/>
    </source>
</evidence>
<keyword evidence="9" id="KW-1185">Reference proteome</keyword>
<dbReference type="Gene3D" id="1.10.10.10">
    <property type="entry name" value="Winged helix-like DNA-binding domain superfamily/Winged helix DNA-binding domain"/>
    <property type="match status" value="1"/>
</dbReference>
<dbReference type="InterPro" id="IPR013325">
    <property type="entry name" value="RNA_pol_sigma_r2"/>
</dbReference>
<evidence type="ECO:0000256" key="2">
    <source>
        <dbReference type="ARBA" id="ARBA00011344"/>
    </source>
</evidence>
<dbReference type="SUPFAM" id="SSF54427">
    <property type="entry name" value="NTF2-like"/>
    <property type="match status" value="1"/>
</dbReference>
<keyword evidence="5" id="KW-0804">Transcription</keyword>
<dbReference type="GO" id="GO:0016987">
    <property type="term" value="F:sigma factor activity"/>
    <property type="evidence" value="ECO:0007669"/>
    <property type="project" value="UniProtKB-KW"/>
</dbReference>
<dbReference type="Gene3D" id="3.10.450.50">
    <property type="match status" value="1"/>
</dbReference>
<dbReference type="SUPFAM" id="SSF88659">
    <property type="entry name" value="Sigma3 and sigma4 domains of RNA polymerase sigma factors"/>
    <property type="match status" value="1"/>
</dbReference>
<dbReference type="InterPro" id="IPR032710">
    <property type="entry name" value="NTF2-like_dom_sf"/>
</dbReference>
<dbReference type="GO" id="GO:0006352">
    <property type="term" value="P:DNA-templated transcription initiation"/>
    <property type="evidence" value="ECO:0007669"/>
    <property type="project" value="InterPro"/>
</dbReference>
<dbReference type="InterPro" id="IPR007627">
    <property type="entry name" value="RNA_pol_sigma70_r2"/>
</dbReference>
<dbReference type="AlphaFoldDB" id="A0AA41Q3T9"/>
<comment type="similarity">
    <text evidence="1">Belongs to the sigma-70 factor family. ECF subfamily.</text>
</comment>
<dbReference type="PANTHER" id="PTHR30173:SF43">
    <property type="entry name" value="ECF RNA POLYMERASE SIGMA FACTOR SIGI-RELATED"/>
    <property type="match status" value="1"/>
</dbReference>
<accession>A0AA41Q3T9</accession>
<evidence type="ECO:0000313" key="9">
    <source>
        <dbReference type="Proteomes" id="UP001165378"/>
    </source>
</evidence>
<evidence type="ECO:0000259" key="7">
    <source>
        <dbReference type="Pfam" id="PF08281"/>
    </source>
</evidence>
<dbReference type="InterPro" id="IPR052704">
    <property type="entry name" value="ECF_Sigma-70_Domain"/>
</dbReference>
<evidence type="ECO:0000256" key="3">
    <source>
        <dbReference type="ARBA" id="ARBA00023015"/>
    </source>
</evidence>
<dbReference type="SUPFAM" id="SSF88946">
    <property type="entry name" value="Sigma2 domain of RNA polymerase sigma factors"/>
    <property type="match status" value="1"/>
</dbReference>
<name>A0AA41Q3T9_9ACTN</name>
<dbReference type="InterPro" id="IPR013249">
    <property type="entry name" value="RNA_pol_sigma70_r4_t2"/>
</dbReference>
<feature type="domain" description="RNA polymerase sigma factor 70 region 4 type 2" evidence="7">
    <location>
        <begin position="115"/>
        <end position="165"/>
    </location>
</feature>
<dbReference type="EMBL" id="JAKFHA010000018">
    <property type="protein sequence ID" value="MCF2530816.1"/>
    <property type="molecule type" value="Genomic_DNA"/>
</dbReference>
<dbReference type="Pfam" id="PF08281">
    <property type="entry name" value="Sigma70_r4_2"/>
    <property type="match status" value="1"/>
</dbReference>
<proteinExistence type="inferred from homology"/>
<organism evidence="8 9">
    <name type="scientific">Yinghuangia soli</name>
    <dbReference type="NCBI Taxonomy" id="2908204"/>
    <lineage>
        <taxon>Bacteria</taxon>
        <taxon>Bacillati</taxon>
        <taxon>Actinomycetota</taxon>
        <taxon>Actinomycetes</taxon>
        <taxon>Kitasatosporales</taxon>
        <taxon>Streptomycetaceae</taxon>
        <taxon>Yinghuangia</taxon>
    </lineage>
</organism>
<feature type="domain" description="RNA polymerase sigma-70 region 2" evidence="6">
    <location>
        <begin position="15"/>
        <end position="78"/>
    </location>
</feature>
<evidence type="ECO:0000256" key="4">
    <source>
        <dbReference type="ARBA" id="ARBA00023082"/>
    </source>
</evidence>
<evidence type="ECO:0000256" key="5">
    <source>
        <dbReference type="ARBA" id="ARBA00023163"/>
    </source>
</evidence>
<keyword evidence="3" id="KW-0805">Transcription regulation</keyword>